<dbReference type="Proteomes" id="UP000054908">
    <property type="component" value="Unassembled WGS sequence"/>
</dbReference>
<feature type="non-terminal residue" evidence="1">
    <location>
        <position position="1"/>
    </location>
</feature>
<dbReference type="EMBL" id="LNYL01000041">
    <property type="protein sequence ID" value="KTD26199.1"/>
    <property type="molecule type" value="Genomic_DNA"/>
</dbReference>
<protein>
    <submittedName>
        <fullName evidence="1">Uncharacterized protein</fullName>
    </submittedName>
</protein>
<keyword evidence="2" id="KW-1185">Reference proteome</keyword>
<reference evidence="1 2" key="1">
    <citation type="submission" date="2015-11" db="EMBL/GenBank/DDBJ databases">
        <title>Genomic analysis of 38 Legionella species identifies large and diverse effector repertoires.</title>
        <authorList>
            <person name="Burstein D."/>
            <person name="Amaro F."/>
            <person name="Zusman T."/>
            <person name="Lifshitz Z."/>
            <person name="Cohen O."/>
            <person name="Gilbert J.A."/>
            <person name="Pupko T."/>
            <person name="Shuman H.A."/>
            <person name="Segal G."/>
        </authorList>
    </citation>
    <scope>NUCLEOTIDE SEQUENCE [LARGE SCALE GENOMIC DNA]</scope>
    <source>
        <strain evidence="1 2">PX-1-G2-E2</strain>
    </source>
</reference>
<comment type="caution">
    <text evidence="1">The sequence shown here is derived from an EMBL/GenBank/DDBJ whole genome shotgun (WGS) entry which is preliminary data.</text>
</comment>
<evidence type="ECO:0000313" key="1">
    <source>
        <dbReference type="EMBL" id="KTD26199.1"/>
    </source>
</evidence>
<accession>A0A0W0W119</accession>
<name>A0A0W0W119_9GAMM</name>
<evidence type="ECO:0000313" key="2">
    <source>
        <dbReference type="Proteomes" id="UP000054908"/>
    </source>
</evidence>
<dbReference type="AlphaFoldDB" id="A0A0W0W119"/>
<proteinExistence type="predicted"/>
<sequence length="76" mass="8886">FLTSAFDFTLLAGCPTNQGRIKHRRIPEILFSGKDYNKLLQVNVLNFVYELNYFTICLRERVICELVYCNPAQIQL</sequence>
<organism evidence="1 2">
    <name type="scientific">Legionella maceachernii</name>
    <dbReference type="NCBI Taxonomy" id="466"/>
    <lineage>
        <taxon>Bacteria</taxon>
        <taxon>Pseudomonadati</taxon>
        <taxon>Pseudomonadota</taxon>
        <taxon>Gammaproteobacteria</taxon>
        <taxon>Legionellales</taxon>
        <taxon>Legionellaceae</taxon>
        <taxon>Legionella</taxon>
    </lineage>
</organism>
<gene>
    <name evidence="1" type="ORF">Lmac_1567</name>
</gene>